<dbReference type="FunFam" id="1.10.510.10:FF:000160">
    <property type="entry name" value="Casein kinase I 1"/>
    <property type="match status" value="1"/>
</dbReference>
<evidence type="ECO:0000256" key="7">
    <source>
        <dbReference type="ARBA" id="ARBA00022741"/>
    </source>
</evidence>
<dbReference type="SMART" id="SM00220">
    <property type="entry name" value="S_TKc"/>
    <property type="match status" value="1"/>
</dbReference>
<dbReference type="Proteomes" id="UP000629468">
    <property type="component" value="Unassembled WGS sequence"/>
</dbReference>
<organism evidence="17 18">
    <name type="scientific">Agaricus bisporus var. burnettii</name>
    <dbReference type="NCBI Taxonomy" id="192524"/>
    <lineage>
        <taxon>Eukaryota</taxon>
        <taxon>Fungi</taxon>
        <taxon>Dikarya</taxon>
        <taxon>Basidiomycota</taxon>
        <taxon>Agaricomycotina</taxon>
        <taxon>Agaricomycetes</taxon>
        <taxon>Agaricomycetidae</taxon>
        <taxon>Agaricales</taxon>
        <taxon>Agaricineae</taxon>
        <taxon>Agaricaceae</taxon>
        <taxon>Agaricus</taxon>
    </lineage>
</organism>
<evidence type="ECO:0000256" key="9">
    <source>
        <dbReference type="ARBA" id="ARBA00022827"/>
    </source>
</evidence>
<dbReference type="SUPFAM" id="SSF56112">
    <property type="entry name" value="Protein kinase-like (PK-like)"/>
    <property type="match status" value="1"/>
</dbReference>
<keyword evidence="10 14" id="KW-0067">ATP-binding</keyword>
<feature type="binding site" evidence="14">
    <location>
        <position position="584"/>
    </location>
    <ligand>
        <name>ATP</name>
        <dbReference type="ChEBI" id="CHEBI:30616"/>
    </ligand>
</feature>
<reference evidence="17 18" key="1">
    <citation type="journal article" name="Sci. Rep.">
        <title>Telomere-to-telomere assembled and centromere annotated genomes of the two main subspecies of the button mushroom Agaricus bisporus reveal especially polymorphic chromosome ends.</title>
        <authorList>
            <person name="Sonnenberg A.S.M."/>
            <person name="Sedaghat-Telgerd N."/>
            <person name="Lavrijssen B."/>
            <person name="Ohm R.A."/>
            <person name="Hendrickx P.M."/>
            <person name="Scholtmeijer K."/>
            <person name="Baars J.J.P."/>
            <person name="van Peer A."/>
        </authorList>
    </citation>
    <scope>NUCLEOTIDE SEQUENCE [LARGE SCALE GENOMIC DNA]</scope>
    <source>
        <strain evidence="17 18">H119_p4</strain>
    </source>
</reference>
<keyword evidence="6" id="KW-0808">Transferase</keyword>
<dbReference type="PROSITE" id="PS00108">
    <property type="entry name" value="PROTEIN_KINASE_ST"/>
    <property type="match status" value="1"/>
</dbReference>
<dbReference type="PANTHER" id="PTHR42877:SF5">
    <property type="entry name" value="L-ORNITHINE N(5)-MONOOXYGENASE-RELATED"/>
    <property type="match status" value="1"/>
</dbReference>
<evidence type="ECO:0000259" key="16">
    <source>
        <dbReference type="PROSITE" id="PS50011"/>
    </source>
</evidence>
<dbReference type="PROSITE" id="PS00107">
    <property type="entry name" value="PROTEIN_KINASE_ATP"/>
    <property type="match status" value="1"/>
</dbReference>
<evidence type="ECO:0000256" key="11">
    <source>
        <dbReference type="ARBA" id="ARBA00023002"/>
    </source>
</evidence>
<feature type="region of interest" description="Disordered" evidence="15">
    <location>
        <begin position="847"/>
        <end position="897"/>
    </location>
</feature>
<dbReference type="GO" id="GO:0050660">
    <property type="term" value="F:flavin adenine dinucleotide binding"/>
    <property type="evidence" value="ECO:0007669"/>
    <property type="project" value="InterPro"/>
</dbReference>
<comment type="catalytic activity">
    <reaction evidence="13">
        <text>L-seryl-[protein] + ATP = O-phospho-L-seryl-[protein] + ADP + H(+)</text>
        <dbReference type="Rhea" id="RHEA:17989"/>
        <dbReference type="Rhea" id="RHEA-COMP:9863"/>
        <dbReference type="Rhea" id="RHEA-COMP:11604"/>
        <dbReference type="ChEBI" id="CHEBI:15378"/>
        <dbReference type="ChEBI" id="CHEBI:29999"/>
        <dbReference type="ChEBI" id="CHEBI:30616"/>
        <dbReference type="ChEBI" id="CHEBI:83421"/>
        <dbReference type="ChEBI" id="CHEBI:456216"/>
        <dbReference type="EC" id="2.7.11.1"/>
    </reaction>
</comment>
<evidence type="ECO:0000256" key="3">
    <source>
        <dbReference type="ARBA" id="ARBA00012513"/>
    </source>
</evidence>
<comment type="similarity">
    <text evidence="1">Belongs to the protein kinase superfamily. CK1 Ser/Thr protein kinase family. Casein kinase I subfamily.</text>
</comment>
<dbReference type="EMBL" id="JABXXO010000004">
    <property type="protein sequence ID" value="KAF7778581.1"/>
    <property type="molecule type" value="Genomic_DNA"/>
</dbReference>
<evidence type="ECO:0000256" key="15">
    <source>
        <dbReference type="SAM" id="MobiDB-lite"/>
    </source>
</evidence>
<evidence type="ECO:0000256" key="8">
    <source>
        <dbReference type="ARBA" id="ARBA00022777"/>
    </source>
</evidence>
<evidence type="ECO:0000256" key="4">
    <source>
        <dbReference type="ARBA" id="ARBA00022527"/>
    </source>
</evidence>
<comment type="similarity">
    <text evidence="2">Belongs to the FAD-binding monooxygenase family.</text>
</comment>
<keyword evidence="9" id="KW-0274">FAD</keyword>
<dbReference type="Pfam" id="PF00743">
    <property type="entry name" value="FMO-like"/>
    <property type="match status" value="1"/>
</dbReference>
<evidence type="ECO:0000256" key="14">
    <source>
        <dbReference type="PROSITE-ProRule" id="PRU10141"/>
    </source>
</evidence>
<dbReference type="InterPro" id="IPR017441">
    <property type="entry name" value="Protein_kinase_ATP_BS"/>
</dbReference>
<gene>
    <name evidence="17" type="ORF">Agabi119p4_2926</name>
</gene>
<comment type="caution">
    <text evidence="17">The sequence shown here is derived from an EMBL/GenBank/DDBJ whole genome shotgun (WGS) entry which is preliminary data.</text>
</comment>
<evidence type="ECO:0000256" key="13">
    <source>
        <dbReference type="ARBA" id="ARBA00048679"/>
    </source>
</evidence>
<protein>
    <recommendedName>
        <fullName evidence="3">non-specific serine/threonine protein kinase</fullName>
        <ecNumber evidence="3">2.7.11.1</ecNumber>
    </recommendedName>
</protein>
<dbReference type="GO" id="GO:0004674">
    <property type="term" value="F:protein serine/threonine kinase activity"/>
    <property type="evidence" value="ECO:0007669"/>
    <property type="project" value="UniProtKB-KW"/>
</dbReference>
<evidence type="ECO:0000313" key="18">
    <source>
        <dbReference type="Proteomes" id="UP000629468"/>
    </source>
</evidence>
<keyword evidence="4" id="KW-0723">Serine/threonine-protein kinase</keyword>
<dbReference type="InterPro" id="IPR020946">
    <property type="entry name" value="Flavin_mOase-like"/>
</dbReference>
<sequence length="989" mass="109939">MAGEDGKSSERKPHIAIIGAGVGGISAAIQLRRQLGYENFTIYEKADAVGGTWRSNTYPGCGCDVAAHWYSLSTDLNPDWKSYYVNQPEIYAYWKGLWKKHNLISHTKLSTSVSSAEWDEGNHKYKLVVKDEKNKEETVVEAEIVIWAIGGFFDPLYPKELEGGLGKFKGTLFHSARWRHDVELKGKRVGVIGNGCSAAQFIPEISKDPSVEVINFCRTPQWFVPREDRQYSPTTKWVFRNIPLVLRWYRNMIMARSDLSALMFRKENKLVTRLARRELAGYIKRMAPKEYVDKLIPDYSPGCKRIIVDPDYLKSLHRPNVSLSWDGIEEIVEEGIKLKTGEVVALDIIIFGTGYSLEPKGWDIKGSNGKALKEYFDEQGGPTAYLGTSMPGFPNLYMLLGPNVATGHASVIFSQEAQINLAIQLIKPVLDGKAKSFAITSSATDEYNEWLQKRLRTDVSRAGGAVLVAVAPAGVGAVQGGGSGGVGAGAPGDGGAAGCVGGVGGVHTYFECGRIWASDHFVLSLSTGLAWPALFLPLPMSQHPATTANLVGIHYRVGRKIGEGSFGVIFEGTNLLNSQTVAIKFEPRKAEAPQLRDECRSYRILAGCTGIPQIYHFGQEGLHNILVIDLLGPSLEDLFDMCGRKFSTKTVCMAARQMITRVQTIHEKNLIYRDIKPDNFLIGRPNTKGANIIHVVDFGMAKQYRDPKTKQHIPYRERKSLSGTARYMSINTHLGREQSRRDDLESLGHVFMYFLRGSLPWQGLKAATNKQKYEKIGEKKQMTPIKELCEGFPEEFGIYLNYVRKLGFEETPDYDFLRELFVKVMKNNGDMDDGVFDWNLLNEGRGWESTPGQQNSNAVLNQMQSGADRKRDTREDRRRSQNPVAPPSPALVRHGSKTRKIPNALIPGATGQQTPQSAAAQANVSTATQRGTHPYANAVNGGYEGYDVANASYNTQQYPRLSQAGDYHGQDMDEPPRKNTLLRILTCRC</sequence>
<evidence type="ECO:0000256" key="10">
    <source>
        <dbReference type="ARBA" id="ARBA00022840"/>
    </source>
</evidence>
<evidence type="ECO:0000256" key="5">
    <source>
        <dbReference type="ARBA" id="ARBA00022630"/>
    </source>
</evidence>
<dbReference type="InterPro" id="IPR008271">
    <property type="entry name" value="Ser/Thr_kinase_AS"/>
</dbReference>
<dbReference type="SUPFAM" id="SSF51905">
    <property type="entry name" value="FAD/NAD(P)-binding domain"/>
    <property type="match status" value="1"/>
</dbReference>
<feature type="compositionally biased region" description="Polar residues" evidence="15">
    <location>
        <begin position="850"/>
        <end position="865"/>
    </location>
</feature>
<name>A0A8H7KIU5_AGABI</name>
<dbReference type="GO" id="GO:0050661">
    <property type="term" value="F:NADP binding"/>
    <property type="evidence" value="ECO:0007669"/>
    <property type="project" value="InterPro"/>
</dbReference>
<dbReference type="EC" id="2.7.11.1" evidence="3"/>
<comment type="catalytic activity">
    <reaction evidence="12">
        <text>L-threonyl-[protein] + ATP = O-phospho-L-threonyl-[protein] + ADP + H(+)</text>
        <dbReference type="Rhea" id="RHEA:46608"/>
        <dbReference type="Rhea" id="RHEA-COMP:11060"/>
        <dbReference type="Rhea" id="RHEA-COMP:11605"/>
        <dbReference type="ChEBI" id="CHEBI:15378"/>
        <dbReference type="ChEBI" id="CHEBI:30013"/>
        <dbReference type="ChEBI" id="CHEBI:30616"/>
        <dbReference type="ChEBI" id="CHEBI:61977"/>
        <dbReference type="ChEBI" id="CHEBI:456216"/>
        <dbReference type="EC" id="2.7.11.1"/>
    </reaction>
</comment>
<feature type="domain" description="Protein kinase" evidence="16">
    <location>
        <begin position="555"/>
        <end position="822"/>
    </location>
</feature>
<dbReference type="FunFam" id="3.30.200.20:FF:000538">
    <property type="entry name" value="Putative Casein kinase I"/>
    <property type="match status" value="1"/>
</dbReference>
<dbReference type="AlphaFoldDB" id="A0A8H7KIU5"/>
<keyword evidence="11" id="KW-0560">Oxidoreductase</keyword>
<evidence type="ECO:0000256" key="6">
    <source>
        <dbReference type="ARBA" id="ARBA00022679"/>
    </source>
</evidence>
<feature type="compositionally biased region" description="Basic and acidic residues" evidence="15">
    <location>
        <begin position="867"/>
        <end position="879"/>
    </location>
</feature>
<dbReference type="GO" id="GO:0004499">
    <property type="term" value="F:N,N-dimethylaniline monooxygenase activity"/>
    <property type="evidence" value="ECO:0007669"/>
    <property type="project" value="InterPro"/>
</dbReference>
<proteinExistence type="inferred from homology"/>
<evidence type="ECO:0000256" key="12">
    <source>
        <dbReference type="ARBA" id="ARBA00047899"/>
    </source>
</evidence>
<dbReference type="InterPro" id="IPR036188">
    <property type="entry name" value="FAD/NAD-bd_sf"/>
</dbReference>
<dbReference type="PROSITE" id="PS50011">
    <property type="entry name" value="PROTEIN_KINASE_DOM"/>
    <property type="match status" value="1"/>
</dbReference>
<evidence type="ECO:0000256" key="1">
    <source>
        <dbReference type="ARBA" id="ARBA00005926"/>
    </source>
</evidence>
<dbReference type="GO" id="GO:0000324">
    <property type="term" value="C:fungal-type vacuole"/>
    <property type="evidence" value="ECO:0007669"/>
    <property type="project" value="UniProtKB-ARBA"/>
</dbReference>
<dbReference type="InterPro" id="IPR000719">
    <property type="entry name" value="Prot_kinase_dom"/>
</dbReference>
<dbReference type="Gene3D" id="1.10.510.10">
    <property type="entry name" value="Transferase(Phosphotransferase) domain 1"/>
    <property type="match status" value="1"/>
</dbReference>
<dbReference type="InterPro" id="IPR011009">
    <property type="entry name" value="Kinase-like_dom_sf"/>
</dbReference>
<dbReference type="PANTHER" id="PTHR42877">
    <property type="entry name" value="L-ORNITHINE N(5)-MONOOXYGENASE-RELATED"/>
    <property type="match status" value="1"/>
</dbReference>
<dbReference type="CDD" id="cd14127">
    <property type="entry name" value="STKc_CK1_fungal"/>
    <property type="match status" value="1"/>
</dbReference>
<dbReference type="InterPro" id="IPR051209">
    <property type="entry name" value="FAD-bind_Monooxygenase_sf"/>
</dbReference>
<keyword evidence="8" id="KW-0418">Kinase</keyword>
<accession>A0A8H7KIU5</accession>
<evidence type="ECO:0000313" key="17">
    <source>
        <dbReference type="EMBL" id="KAF7778581.1"/>
    </source>
</evidence>
<dbReference type="GO" id="GO:0005524">
    <property type="term" value="F:ATP binding"/>
    <property type="evidence" value="ECO:0007669"/>
    <property type="project" value="UniProtKB-UniRule"/>
</dbReference>
<evidence type="ECO:0000256" key="2">
    <source>
        <dbReference type="ARBA" id="ARBA00010139"/>
    </source>
</evidence>
<keyword evidence="7 14" id="KW-0547">Nucleotide-binding</keyword>
<dbReference type="Gene3D" id="3.50.50.60">
    <property type="entry name" value="FAD/NAD(P)-binding domain"/>
    <property type="match status" value="3"/>
</dbReference>
<keyword evidence="5" id="KW-0285">Flavoprotein</keyword>
<dbReference type="Pfam" id="PF00069">
    <property type="entry name" value="Pkinase"/>
    <property type="match status" value="1"/>
</dbReference>